<reference evidence="1 2" key="1">
    <citation type="submission" date="2023-07" db="EMBL/GenBank/DDBJ databases">
        <title>Sorghum-associated microbial communities from plants grown in Nebraska, USA.</title>
        <authorList>
            <person name="Schachtman D."/>
        </authorList>
    </citation>
    <scope>NUCLEOTIDE SEQUENCE [LARGE SCALE GENOMIC DNA]</scope>
    <source>
        <strain evidence="1 2">BE332</strain>
    </source>
</reference>
<dbReference type="RefSeq" id="WP_307494347.1">
    <property type="nucleotide sequence ID" value="NZ_JAUSVB010000006.1"/>
</dbReference>
<sequence>MYAGVSVQVFPSGDTALSTPHGDVTAFLDYVRQFNGVNFHARDDDVREWRFNREYDNWQDSLGMDSVRVLYEYTHMGMAADGRYVAAMGRTWDNTFQADSTRMSFGDQRLRYLLLHGCDSLQMHGGHNPWRTWAEPNKGARMIFGFDGLTYDVSGLGAGFFREWNKGKSFSQAWQDAALSTLTNHRPSSTACGATAEEAQDRLWNERLFHGGAVSDNWYWWRWAGPAVIEVVITITVPPSPMRLSVGRRPVDEQVAQSLGDRFGVRSQIASAGSPDPEHGHEGSVGPRLVLSPDGSYEAFLAEPDRYARPIDVDAAREIAERTVRSLELDTELVLDALTVTEHGGASQDGEQVETAVADFTAHFRQVYDGTPMARGGDGHVSVTLDPAGTVCSISDRTVAVVDAVEAAPSDGSEVDVEEALHVAVEKLRRQDRCDGRSDSELVVLPDTRDVSYRVDRGSAVLVAREEVEIRSSDFAIRKVVEVVL</sequence>
<evidence type="ECO:0000313" key="1">
    <source>
        <dbReference type="EMBL" id="MDQ0375546.1"/>
    </source>
</evidence>
<dbReference type="Pfam" id="PF19872">
    <property type="entry name" value="DUF6345"/>
    <property type="match status" value="1"/>
</dbReference>
<gene>
    <name evidence="1" type="ORF">J2X26_003884</name>
</gene>
<evidence type="ECO:0008006" key="3">
    <source>
        <dbReference type="Google" id="ProtNLM"/>
    </source>
</evidence>
<dbReference type="EMBL" id="JAUSVB010000006">
    <property type="protein sequence ID" value="MDQ0375546.1"/>
    <property type="molecule type" value="Genomic_DNA"/>
</dbReference>
<accession>A0ABU0EKH3</accession>
<keyword evidence="2" id="KW-1185">Reference proteome</keyword>
<comment type="caution">
    <text evidence="1">The sequence shown here is derived from an EMBL/GenBank/DDBJ whole genome shotgun (WGS) entry which is preliminary data.</text>
</comment>
<proteinExistence type="predicted"/>
<evidence type="ECO:0000313" key="2">
    <source>
        <dbReference type="Proteomes" id="UP001239626"/>
    </source>
</evidence>
<protein>
    <recommendedName>
        <fullName evidence="3">CHAT domain-containing protein</fullName>
    </recommendedName>
</protein>
<organism evidence="1 2">
    <name type="scientific">Cellulomonas humilata</name>
    <dbReference type="NCBI Taxonomy" id="144055"/>
    <lineage>
        <taxon>Bacteria</taxon>
        <taxon>Bacillati</taxon>
        <taxon>Actinomycetota</taxon>
        <taxon>Actinomycetes</taxon>
        <taxon>Micrococcales</taxon>
        <taxon>Cellulomonadaceae</taxon>
        <taxon>Cellulomonas</taxon>
    </lineage>
</organism>
<dbReference type="InterPro" id="IPR045926">
    <property type="entry name" value="DUF6345"/>
</dbReference>
<name>A0ABU0EKH3_9CELL</name>
<dbReference type="Proteomes" id="UP001239626">
    <property type="component" value="Unassembled WGS sequence"/>
</dbReference>